<reference evidence="4" key="1">
    <citation type="submission" date="2016-04" db="EMBL/GenBank/DDBJ databases">
        <title>Complete Genome Sequences of Twelve Strains of a Stable Defined Moderately Diverse Mouse Microbiota 2 (sDMDMm2).</title>
        <authorList>
            <person name="Uchimura Y."/>
            <person name="Wyss M."/>
            <person name="Brugiroux S."/>
            <person name="Limenitakis J.P."/>
            <person name="Stecher B."/>
            <person name="McCoy K.D."/>
            <person name="Macpherson A.J."/>
        </authorList>
    </citation>
    <scope>NUCLEOTIDE SEQUENCE [LARGE SCALE GENOMIC DNA]</scope>
    <source>
        <strain evidence="4">YL27</strain>
    </source>
</reference>
<evidence type="ECO:0000313" key="4">
    <source>
        <dbReference type="Proteomes" id="UP000186351"/>
    </source>
</evidence>
<dbReference type="RefSeq" id="WP_068960610.1">
    <property type="nucleotide sequence ID" value="NZ_CAJTJN010000045.1"/>
</dbReference>
<feature type="transmembrane region" description="Helical" evidence="1">
    <location>
        <begin position="12"/>
        <end position="31"/>
    </location>
</feature>
<keyword evidence="1" id="KW-0812">Transmembrane</keyword>
<dbReference type="Pfam" id="PF02698">
    <property type="entry name" value="DUF218"/>
    <property type="match status" value="1"/>
</dbReference>
<dbReference type="Proteomes" id="UP000186351">
    <property type="component" value="Chromosome"/>
</dbReference>
<keyword evidence="1" id="KW-1133">Transmembrane helix</keyword>
<dbReference type="STRING" id="1796646.A4V02_05680"/>
<evidence type="ECO:0000313" key="3">
    <source>
        <dbReference type="EMBL" id="ANU63263.1"/>
    </source>
</evidence>
<proteinExistence type="predicted"/>
<accession>A0A1Z2XJP1</accession>
<protein>
    <recommendedName>
        <fullName evidence="2">DUF218 domain-containing protein</fullName>
    </recommendedName>
</protein>
<organism evidence="3 4">
    <name type="scientific">Muribaculum intestinale</name>
    <dbReference type="NCBI Taxonomy" id="1796646"/>
    <lineage>
        <taxon>Bacteria</taxon>
        <taxon>Pseudomonadati</taxon>
        <taxon>Bacteroidota</taxon>
        <taxon>Bacteroidia</taxon>
        <taxon>Bacteroidales</taxon>
        <taxon>Muribaculaceae</taxon>
        <taxon>Muribaculum</taxon>
    </lineage>
</organism>
<accession>A0A1B1S8Y5</accession>
<feature type="domain" description="DUF218" evidence="2">
    <location>
        <begin position="69"/>
        <end position="195"/>
    </location>
</feature>
<dbReference type="KEGG" id="pary:A4V02_05680"/>
<dbReference type="InterPro" id="IPR051599">
    <property type="entry name" value="Cell_Envelope_Assoc"/>
</dbReference>
<dbReference type="CDD" id="cd06259">
    <property type="entry name" value="YdcF-like"/>
    <property type="match status" value="1"/>
</dbReference>
<dbReference type="GO" id="GO:0005886">
    <property type="term" value="C:plasma membrane"/>
    <property type="evidence" value="ECO:0007669"/>
    <property type="project" value="TreeGrafter"/>
</dbReference>
<dbReference type="OrthoDB" id="9782395at2"/>
<dbReference type="EMBL" id="CP015402">
    <property type="protein sequence ID" value="ANU63263.1"/>
    <property type="molecule type" value="Genomic_DNA"/>
</dbReference>
<dbReference type="PANTHER" id="PTHR30336">
    <property type="entry name" value="INNER MEMBRANE PROTEIN, PROBABLE PERMEASE"/>
    <property type="match status" value="1"/>
</dbReference>
<keyword evidence="4" id="KW-1185">Reference proteome</keyword>
<keyword evidence="1" id="KW-0472">Membrane</keyword>
<evidence type="ECO:0000259" key="2">
    <source>
        <dbReference type="Pfam" id="PF02698"/>
    </source>
</evidence>
<evidence type="ECO:0000256" key="1">
    <source>
        <dbReference type="SAM" id="Phobius"/>
    </source>
</evidence>
<dbReference type="InterPro" id="IPR003848">
    <property type="entry name" value="DUF218"/>
</dbReference>
<sequence>MLYKRTKQISFIAIGCMLTAVVIIAICNYIVANNAKGRTFDNLADVPSREIGLLLGTSPITPDGVHNYYFDNRIKPTADLYHVGKIRRILVSGGDYTMTEKHGCDEPTAMRDSLVSHNVPDTCIIEHWQGWRTINSIDAVRNLYDFDSITIISQKYHNERALYQADHFGLNAVGYNAEPSPITSSRIRNTVREYFARVKLFLDLL</sequence>
<dbReference type="PANTHER" id="PTHR30336:SF6">
    <property type="entry name" value="INTEGRAL MEMBRANE PROTEIN"/>
    <property type="match status" value="1"/>
</dbReference>
<dbReference type="AlphaFoldDB" id="A0A1B1S8Y5"/>
<gene>
    <name evidence="3" type="ORF">A4V02_05680</name>
</gene>
<name>A0A1B1S8Y5_9BACT</name>